<dbReference type="EMBL" id="JALLAZ020000146">
    <property type="protein sequence ID" value="KAL3802480.1"/>
    <property type="molecule type" value="Genomic_DNA"/>
</dbReference>
<keyword evidence="5" id="KW-0539">Nucleus</keyword>
<evidence type="ECO:0008006" key="11">
    <source>
        <dbReference type="Google" id="ProtNLM"/>
    </source>
</evidence>
<dbReference type="PANTHER" id="PTHR14145">
    <property type="entry name" value="26S PROTESOME SUBUNIT 6"/>
    <property type="match status" value="1"/>
</dbReference>
<feature type="compositionally biased region" description="Acidic residues" evidence="6">
    <location>
        <begin position="169"/>
        <end position="182"/>
    </location>
</feature>
<evidence type="ECO:0000256" key="3">
    <source>
        <dbReference type="ARBA" id="ARBA00022490"/>
    </source>
</evidence>
<keyword evidence="3" id="KW-0963">Cytoplasm</keyword>
<dbReference type="InterPro" id="IPR045135">
    <property type="entry name" value="Rpn7_N"/>
</dbReference>
<feature type="compositionally biased region" description="Low complexity" evidence="6">
    <location>
        <begin position="122"/>
        <end position="136"/>
    </location>
</feature>
<feature type="region of interest" description="Disordered" evidence="6">
    <location>
        <begin position="43"/>
        <end position="64"/>
    </location>
</feature>
<keyword evidence="4" id="KW-0736">Signalosome</keyword>
<dbReference type="GO" id="GO:0005737">
    <property type="term" value="C:cytoplasm"/>
    <property type="evidence" value="ECO:0007669"/>
    <property type="project" value="UniProtKB-SubCell"/>
</dbReference>
<accession>A0ABD3QQ18</accession>
<feature type="region of interest" description="Disordered" evidence="6">
    <location>
        <begin position="96"/>
        <end position="196"/>
    </location>
</feature>
<evidence type="ECO:0000313" key="10">
    <source>
        <dbReference type="Proteomes" id="UP001530315"/>
    </source>
</evidence>
<evidence type="ECO:0000256" key="4">
    <source>
        <dbReference type="ARBA" id="ARBA00022790"/>
    </source>
</evidence>
<feature type="compositionally biased region" description="Basic and acidic residues" evidence="6">
    <location>
        <begin position="618"/>
        <end position="632"/>
    </location>
</feature>
<evidence type="ECO:0000313" key="9">
    <source>
        <dbReference type="EMBL" id="KAL3802480.1"/>
    </source>
</evidence>
<sequence length="641" mass="70326">MTPERQYQHPLRHPIIHLALRSLVPRRPYSACSSAHHFHSLTTTTTATSSSSSAAAHDDDDEDYVDAPSEIARLAFDTSINRMKEMRNRKRYLEEYHGASSSSSSSSSSSRLPEDSHQPTFSSSSSSSSSSGSMARPGGGTASAGGASSSPSSSSSSRLLPPRVSSAGDDVDDDDDDDDDDDRSPPPPPPPPATIGRCIASQYVPYDSSFVSNSSYENSSMLEILEGRLNACRSSLMSRESIRGAYMALAEYHKQRGELREAYGREYCANGRQHAQVNLLLLELSVDLREWHNVLNTVARAEHAAMGDVDEPAARTYRQKLRAGLGLAHLAECKYRDAALAFASVSSTDLGPGQFDTVMSAEDVANYGAILGLATMDRTTLHSSIIDGPFKGRLEASALVPTMREVLRHYSRAEYGQCLSLLQGGLRRDLLLDIHLHTHVPALLDMIRDRCIVQYFRPYSSVSLERMGRVFGCSSLEMEGVVARLLTTGDRADGRMFLGEGRARINARDGTLTVEAPGRAERRAGRRAAKMGRQFTREAEAVILRLSCMESGIVIQSEKRSGWRNNGRGGDGGRARDGGGSGEHGDDDNNDNDDDIVKDTRYKRQRKGGEEDDNFDEEEKKDVQKSKKEMMKVRRTLMVGQ</sequence>
<protein>
    <recommendedName>
        <fullName evidence="11">PCI domain-containing protein</fullName>
    </recommendedName>
</protein>
<feature type="compositionally biased region" description="Low complexity" evidence="6">
    <location>
        <begin position="43"/>
        <end position="55"/>
    </location>
</feature>
<comment type="subcellular location">
    <subcellularLocation>
        <location evidence="2">Cytoplasm</location>
    </subcellularLocation>
    <subcellularLocation>
        <location evidence="1">Nucleus</location>
    </subcellularLocation>
</comment>
<dbReference type="PANTHER" id="PTHR14145:SF2">
    <property type="entry name" value="COP9 SIGNALOSOME COMPLEX SUBUNIT 1"/>
    <property type="match status" value="1"/>
</dbReference>
<evidence type="ECO:0000256" key="1">
    <source>
        <dbReference type="ARBA" id="ARBA00004123"/>
    </source>
</evidence>
<dbReference type="GO" id="GO:0008180">
    <property type="term" value="C:COP9 signalosome"/>
    <property type="evidence" value="ECO:0007669"/>
    <property type="project" value="UniProtKB-KW"/>
</dbReference>
<reference evidence="9 10" key="1">
    <citation type="submission" date="2024-10" db="EMBL/GenBank/DDBJ databases">
        <title>Updated reference genomes for cyclostephanoid diatoms.</title>
        <authorList>
            <person name="Roberts W.R."/>
            <person name="Alverson A.J."/>
        </authorList>
    </citation>
    <scope>NUCLEOTIDE SEQUENCE [LARGE SCALE GENOMIC DNA]</scope>
    <source>
        <strain evidence="9 10">AJA276-08</strain>
    </source>
</reference>
<keyword evidence="10" id="KW-1185">Reference proteome</keyword>
<evidence type="ECO:0000256" key="6">
    <source>
        <dbReference type="SAM" id="MobiDB-lite"/>
    </source>
</evidence>
<dbReference type="InterPro" id="IPR019585">
    <property type="entry name" value="Rpn7/CSN1"/>
</dbReference>
<dbReference type="Pfam" id="PF01399">
    <property type="entry name" value="PCI"/>
    <property type="match status" value="1"/>
</dbReference>
<organism evidence="9 10">
    <name type="scientific">Stephanodiscus triporus</name>
    <dbReference type="NCBI Taxonomy" id="2934178"/>
    <lineage>
        <taxon>Eukaryota</taxon>
        <taxon>Sar</taxon>
        <taxon>Stramenopiles</taxon>
        <taxon>Ochrophyta</taxon>
        <taxon>Bacillariophyta</taxon>
        <taxon>Coscinodiscophyceae</taxon>
        <taxon>Thalassiosirophycidae</taxon>
        <taxon>Stephanodiscales</taxon>
        <taxon>Stephanodiscaceae</taxon>
        <taxon>Stephanodiscus</taxon>
    </lineage>
</organism>
<feature type="compositionally biased region" description="Low complexity" evidence="6">
    <location>
        <begin position="100"/>
        <end position="110"/>
    </location>
</feature>
<name>A0ABD3QQ18_9STRA</name>
<gene>
    <name evidence="9" type="ORF">ACHAW5_009739</name>
</gene>
<proteinExistence type="predicted"/>
<dbReference type="Gene3D" id="1.25.40.570">
    <property type="match status" value="1"/>
</dbReference>
<comment type="caution">
    <text evidence="9">The sequence shown here is derived from an EMBL/GenBank/DDBJ whole genome shotgun (WGS) entry which is preliminary data.</text>
</comment>
<evidence type="ECO:0000256" key="2">
    <source>
        <dbReference type="ARBA" id="ARBA00004496"/>
    </source>
</evidence>
<evidence type="ECO:0000259" key="8">
    <source>
        <dbReference type="Pfam" id="PF10602"/>
    </source>
</evidence>
<feature type="compositionally biased region" description="Acidic residues" evidence="6">
    <location>
        <begin position="585"/>
        <end position="594"/>
    </location>
</feature>
<evidence type="ECO:0000256" key="5">
    <source>
        <dbReference type="ARBA" id="ARBA00023242"/>
    </source>
</evidence>
<feature type="domain" description="PCI" evidence="7">
    <location>
        <begin position="427"/>
        <end position="489"/>
    </location>
</feature>
<feature type="compositionally biased region" description="Low complexity" evidence="6">
    <location>
        <begin position="144"/>
        <end position="167"/>
    </location>
</feature>
<dbReference type="InterPro" id="IPR000717">
    <property type="entry name" value="PCI_dom"/>
</dbReference>
<evidence type="ECO:0000259" key="7">
    <source>
        <dbReference type="Pfam" id="PF01399"/>
    </source>
</evidence>
<dbReference type="Pfam" id="PF10602">
    <property type="entry name" value="RPN7"/>
    <property type="match status" value="1"/>
</dbReference>
<dbReference type="AlphaFoldDB" id="A0ABD3QQ18"/>
<feature type="region of interest" description="Disordered" evidence="6">
    <location>
        <begin position="561"/>
        <end position="641"/>
    </location>
</feature>
<dbReference type="Proteomes" id="UP001530315">
    <property type="component" value="Unassembled WGS sequence"/>
</dbReference>
<feature type="domain" description="26S proteasome regulatory subunit Rpn7 N-terminal" evidence="8">
    <location>
        <begin position="207"/>
        <end position="382"/>
    </location>
</feature>